<sequence>MSAKAKEKAYRINVLIDPAFASHIVVSVQERAKMGQKFVFANLVDDDKDKSFDRYSKLIRTASQSIPELNGASTVDFRKAHVTHDLGLYKLNAMTYEELDAWFSAHGHSPAVLDHYYRPDAE</sequence>
<accession>A0A0L0TAJ2</accession>
<organism evidence="1 2">
    <name type="scientific">Allomyces macrogynus (strain ATCC 38327)</name>
    <name type="common">Allomyces javanicus var. macrogynus</name>
    <dbReference type="NCBI Taxonomy" id="578462"/>
    <lineage>
        <taxon>Eukaryota</taxon>
        <taxon>Fungi</taxon>
        <taxon>Fungi incertae sedis</taxon>
        <taxon>Blastocladiomycota</taxon>
        <taxon>Blastocladiomycetes</taxon>
        <taxon>Blastocladiales</taxon>
        <taxon>Blastocladiaceae</taxon>
        <taxon>Allomyces</taxon>
    </lineage>
</organism>
<gene>
    <name evidence="1" type="ORF">AMAG_20391</name>
</gene>
<protein>
    <submittedName>
        <fullName evidence="1">Uncharacterized protein</fullName>
    </submittedName>
</protein>
<name>A0A0L0TAJ2_ALLM3</name>
<proteinExistence type="predicted"/>
<dbReference type="EMBL" id="GG745372">
    <property type="protein sequence ID" value="KNE71554.1"/>
    <property type="molecule type" value="Genomic_DNA"/>
</dbReference>
<dbReference type="VEuPathDB" id="FungiDB:AMAG_20391"/>
<dbReference type="Proteomes" id="UP000054350">
    <property type="component" value="Unassembled WGS sequence"/>
</dbReference>
<dbReference type="AlphaFoldDB" id="A0A0L0TAJ2"/>
<evidence type="ECO:0000313" key="1">
    <source>
        <dbReference type="EMBL" id="KNE71554.1"/>
    </source>
</evidence>
<reference evidence="2" key="2">
    <citation type="submission" date="2009-11" db="EMBL/GenBank/DDBJ databases">
        <title>The Genome Sequence of Allomyces macrogynus strain ATCC 38327.</title>
        <authorList>
            <consortium name="The Broad Institute Genome Sequencing Platform"/>
            <person name="Russ C."/>
            <person name="Cuomo C."/>
            <person name="Shea T."/>
            <person name="Young S.K."/>
            <person name="Zeng Q."/>
            <person name="Koehrsen M."/>
            <person name="Haas B."/>
            <person name="Borodovsky M."/>
            <person name="Guigo R."/>
            <person name="Alvarado L."/>
            <person name="Berlin A."/>
            <person name="Borenstein D."/>
            <person name="Chen Z."/>
            <person name="Engels R."/>
            <person name="Freedman E."/>
            <person name="Gellesch M."/>
            <person name="Goldberg J."/>
            <person name="Griggs A."/>
            <person name="Gujja S."/>
            <person name="Heiman D."/>
            <person name="Hepburn T."/>
            <person name="Howarth C."/>
            <person name="Jen D."/>
            <person name="Larson L."/>
            <person name="Lewis B."/>
            <person name="Mehta T."/>
            <person name="Park D."/>
            <person name="Pearson M."/>
            <person name="Roberts A."/>
            <person name="Saif S."/>
            <person name="Shenoy N."/>
            <person name="Sisk P."/>
            <person name="Stolte C."/>
            <person name="Sykes S."/>
            <person name="Walk T."/>
            <person name="White J."/>
            <person name="Yandava C."/>
            <person name="Burger G."/>
            <person name="Gray M.W."/>
            <person name="Holland P.W.H."/>
            <person name="King N."/>
            <person name="Lang F.B.F."/>
            <person name="Roger A.J."/>
            <person name="Ruiz-Trillo I."/>
            <person name="Lander E."/>
            <person name="Nusbaum C."/>
        </authorList>
    </citation>
    <scope>NUCLEOTIDE SEQUENCE [LARGE SCALE GENOMIC DNA]</scope>
    <source>
        <strain evidence="2">ATCC 38327</strain>
    </source>
</reference>
<evidence type="ECO:0000313" key="2">
    <source>
        <dbReference type="Proteomes" id="UP000054350"/>
    </source>
</evidence>
<dbReference type="OrthoDB" id="10340353at2759"/>
<keyword evidence="2" id="KW-1185">Reference proteome</keyword>
<reference evidence="1 2" key="1">
    <citation type="submission" date="2009-11" db="EMBL/GenBank/DDBJ databases">
        <title>Annotation of Allomyces macrogynus ATCC 38327.</title>
        <authorList>
            <consortium name="The Broad Institute Genome Sequencing Platform"/>
            <person name="Russ C."/>
            <person name="Cuomo C."/>
            <person name="Burger G."/>
            <person name="Gray M.W."/>
            <person name="Holland P.W.H."/>
            <person name="King N."/>
            <person name="Lang F.B.F."/>
            <person name="Roger A.J."/>
            <person name="Ruiz-Trillo I."/>
            <person name="Young S.K."/>
            <person name="Zeng Q."/>
            <person name="Gargeya S."/>
            <person name="Fitzgerald M."/>
            <person name="Haas B."/>
            <person name="Abouelleil A."/>
            <person name="Alvarado L."/>
            <person name="Arachchi H.M."/>
            <person name="Berlin A."/>
            <person name="Chapman S.B."/>
            <person name="Gearin G."/>
            <person name="Goldberg J."/>
            <person name="Griggs A."/>
            <person name="Gujja S."/>
            <person name="Hansen M."/>
            <person name="Heiman D."/>
            <person name="Howarth C."/>
            <person name="Larimer J."/>
            <person name="Lui A."/>
            <person name="MacDonald P.J.P."/>
            <person name="McCowen C."/>
            <person name="Montmayeur A."/>
            <person name="Murphy C."/>
            <person name="Neiman D."/>
            <person name="Pearson M."/>
            <person name="Priest M."/>
            <person name="Roberts A."/>
            <person name="Saif S."/>
            <person name="Shea T."/>
            <person name="Sisk P."/>
            <person name="Stolte C."/>
            <person name="Sykes S."/>
            <person name="Wortman J."/>
            <person name="Nusbaum C."/>
            <person name="Birren B."/>
        </authorList>
    </citation>
    <scope>NUCLEOTIDE SEQUENCE [LARGE SCALE GENOMIC DNA]</scope>
    <source>
        <strain evidence="1 2">ATCC 38327</strain>
    </source>
</reference>